<protein>
    <submittedName>
        <fullName evidence="1">Uncharacterized protein</fullName>
    </submittedName>
</protein>
<evidence type="ECO:0000313" key="2">
    <source>
        <dbReference type="Proteomes" id="UP000275836"/>
    </source>
</evidence>
<accession>A0A3P2RLV6</accession>
<sequence>MKILKKSEDNNKGLFLNSENEYQDILQIDNNELLNLANRLYENVKDLPSEDELLIEEIRNPISKIVMRQIYAKLLDFKDNVARFNAELDNIYSARRTNLEDESSDFSG</sequence>
<gene>
    <name evidence="1" type="ORF">D3P96_01310</name>
</gene>
<comment type="caution">
    <text evidence="1">The sequence shown here is derived from an EMBL/GenBank/DDBJ whole genome shotgun (WGS) entry which is preliminary data.</text>
</comment>
<dbReference type="EMBL" id="RHGY01000001">
    <property type="protein sequence ID" value="RRG18652.1"/>
    <property type="molecule type" value="Genomic_DNA"/>
</dbReference>
<proteinExistence type="predicted"/>
<organism evidence="1 2">
    <name type="scientific">Weissella viridescens</name>
    <name type="common">Lactobacillus viridescens</name>
    <dbReference type="NCBI Taxonomy" id="1629"/>
    <lineage>
        <taxon>Bacteria</taxon>
        <taxon>Bacillati</taxon>
        <taxon>Bacillota</taxon>
        <taxon>Bacilli</taxon>
        <taxon>Lactobacillales</taxon>
        <taxon>Lactobacillaceae</taxon>
        <taxon>Weissella</taxon>
    </lineage>
</organism>
<reference evidence="1 2" key="1">
    <citation type="submission" date="2018-10" db="EMBL/GenBank/DDBJ databases">
        <title>Draft genome sequence of Weissella viridescens UCO-SMC3.</title>
        <authorList>
            <person name="Garcia-Cancino A."/>
            <person name="Espinoza-Monje M."/>
            <person name="Albarracin L."/>
            <person name="Garcia-Castillo V."/>
            <person name="Campos-Martin J."/>
            <person name="Nakano Y."/>
            <person name="Guitierrez-Zamorano C."/>
            <person name="Ikeda-Ohtsubo W."/>
            <person name="Morita H."/>
            <person name="Kitazawa H."/>
            <person name="Villena J."/>
        </authorList>
    </citation>
    <scope>NUCLEOTIDE SEQUENCE [LARGE SCALE GENOMIC DNA]</scope>
    <source>
        <strain evidence="1 2">UCO-SMC3</strain>
    </source>
</reference>
<dbReference type="RefSeq" id="WP_124942595.1">
    <property type="nucleotide sequence ID" value="NZ_RHGY01000001.1"/>
</dbReference>
<name>A0A3P2RLV6_WEIVI</name>
<dbReference type="Proteomes" id="UP000275836">
    <property type="component" value="Unassembled WGS sequence"/>
</dbReference>
<evidence type="ECO:0000313" key="1">
    <source>
        <dbReference type="EMBL" id="RRG18652.1"/>
    </source>
</evidence>
<dbReference type="AlphaFoldDB" id="A0A3P2RLV6"/>